<dbReference type="PROSITE" id="PS52004">
    <property type="entry name" value="KS3_2"/>
    <property type="match status" value="3"/>
</dbReference>
<dbReference type="InterPro" id="IPR014031">
    <property type="entry name" value="Ketoacyl_synth_C"/>
</dbReference>
<dbReference type="Gene3D" id="3.30.70.3290">
    <property type="match status" value="3"/>
</dbReference>
<dbReference type="InterPro" id="IPR049551">
    <property type="entry name" value="PKS_DH_C"/>
</dbReference>
<feature type="transmembrane region" description="Helical" evidence="11">
    <location>
        <begin position="4691"/>
        <end position="4712"/>
    </location>
</feature>
<dbReference type="InterPro" id="IPR013968">
    <property type="entry name" value="PKS_KR"/>
</dbReference>
<dbReference type="CDD" id="cd08952">
    <property type="entry name" value="KR_1_SDR_x"/>
    <property type="match status" value="2"/>
</dbReference>
<evidence type="ECO:0000256" key="7">
    <source>
        <dbReference type="ARBA" id="ARBA00023268"/>
    </source>
</evidence>
<protein>
    <submittedName>
        <fullName evidence="15">Putative modular polyketide synthase</fullName>
    </submittedName>
</protein>
<dbReference type="InterPro" id="IPR006162">
    <property type="entry name" value="Ppantetheine_attach_site"/>
</dbReference>
<dbReference type="Gene3D" id="3.40.50.720">
    <property type="entry name" value="NAD(P)-binding Rossmann-like Domain"/>
    <property type="match status" value="3"/>
</dbReference>
<evidence type="ECO:0000256" key="6">
    <source>
        <dbReference type="ARBA" id="ARBA00023194"/>
    </source>
</evidence>
<dbReference type="SUPFAM" id="SSF53901">
    <property type="entry name" value="Thiolase-like"/>
    <property type="match status" value="3"/>
</dbReference>
<dbReference type="InterPro" id="IPR020841">
    <property type="entry name" value="PKS_Beta-ketoAc_synthase_dom"/>
</dbReference>
<dbReference type="GO" id="GO:0006633">
    <property type="term" value="P:fatty acid biosynthetic process"/>
    <property type="evidence" value="ECO:0007669"/>
    <property type="project" value="InterPro"/>
</dbReference>
<dbReference type="InterPro" id="IPR036736">
    <property type="entry name" value="ACP-like_sf"/>
</dbReference>
<keyword evidence="4" id="KW-0597">Phosphoprotein</keyword>
<evidence type="ECO:0000259" key="12">
    <source>
        <dbReference type="PROSITE" id="PS50075"/>
    </source>
</evidence>
<dbReference type="InterPro" id="IPR049552">
    <property type="entry name" value="PKS_DH_N"/>
</dbReference>
<sequence length="5352" mass="547339">MTNRRPTRSPQDGETNMTDEEKLRDYLKQVTAKLRQTRQRLREEKERSREPIAIVAMGCRYPGGVRSPEELWNLLESGGDAIGGFPQDRGWDVEGLFDPDPDHPGTSYAVAGGFLQGVGEFDPAFFGISPREALAMDPQQRLLLEVSWEALERAGIDPSSLKGSATGVFAGAFASGYGADLAGTASEGYLMTGVSTSVLSGRVSYTLGLEGPAVTIDTACSSSLVALHLACQALRTGECNLALAGGTTVLSTPAVFIGFSRQRGVSADGRCKSFGAGADGSGWAEGAGMVVLERLSDARRNGHQVLAIVAGSALNQDGASNGLTAPNGPSQQRVIRAALQNAGIGPSDVDVVEAHGSGTSLGDPIEAQAVIAAYGQGRAEDRPLWLGSVKSNIGHSQCAAGAAGIIKTVMSLRNQQLPRTLHVDEPSPLVNWSAGNVKLLKDPVAWPSDGERVRRAGVSAFGISGTNVHIILAEPPAEEPATGGEDDGTDLPKTADGTGSAGGRPVVPVVSGAVPWVVSGRSDAGLRAQAGRLREALVARPGLDARDVGWSLAVSRAVFEHRAVVLDGGADGFAGLGALAGGGELIPAAGVVSGVVSASGTGRSVFVFPGQGAQWVGMGRELLGSSPVFAARLAECGAVLEPLVGWSLVEVVAGSGSGVEGLGSGLSLGSAEVFQPVLWGVLVALAAVWESVGVVPDAVVGHSQGEVAAATVAGVLSLGDAARVVVARSRALSGLGVSGSMVSVVMPESRVRELMAPWGERLSVAAVNGPAAVVVSGEPGAVEEFEGALARARVLRWRLPVVDYVAHAAGADGLEGVLRAELGGIVPGPARVPMFSTVRGGWVEGPELDAGYWFANVRETVRFADAVGALLGEGFRSFVEVSAQPVLTGPVAECAEEAGVELALVTGTVEREDAGARRLVESFARAFVAGLPVDWAAVVGGGELVELPTYPFQRQRFWPEASTVAPAAVMIGGVEERFWASVESGDVAALAQSLSIEDAEGLAELVPALAAWRKGERERSATENWRYRVTWAPVAEPAAGSLTGRWLLVVPEGCDLAGSVEGALSARGAEVVTVEIAAGEPNRTGLAERLAAVTDGDVAGVVSLLALDEAEATGVSQVAAGPTATLALVQALGDAGVDRAPLWVVTRGAVAALPGEAPGSLVQAQVWGMGRVVGLEHPERWGGLVDLPEVFDERAGARLCAVLSGATGDEDQLAIRSTGIVGRRLTRAPRPRMAGEAWAPRGSVLVTGGTGAIGGHVAGWLAERGAPRIVLTSRSGPAASGVAATAARLAQAGSGVGVVACDIADRDQATGLVARIAADGPALTAVLHTAGVVANTAVAETTPDGLRTVLAAKAAGAALLDELTADADLDAFVLFSSIAATWGSGLQPAYAAANASLDALAEDRRSRGLPATSVAWGPWDGGGMTDAEGARYLERRGLKLMDPAALLRVLGEALDTGEARLTVADVDWARFAPAFTMRRPSSLIADLPEVAGAADPDEEEDASGPAGAGERTELGHRLAGLAPTDQERLLVGLVRADAAAVLGHATGDEVEPGRAFSDLGFDSVMAVELRNRLGAVSGLRLPATLLFDYPTPLAVGAYLREQLGGVPAGVSAAELPATVAPDGDPVAVVAMGCRFPGGVRTPEDLWELVASGTDAVSAFPTDRGWDIDAIYHPDPEHPGTSYVRAGGFGQAFGDFDPGFFGISPREALAMDPQQRLLLETSWEAFERAGIDPTALRGSQTGVFVGASPSGYSASLGDLDGHMITGNAASVMSGRISYVLGLQGPAVTVDTACSSALVALHQAAQALRNGECSLALAGGAWVTANPAVFVGFSQTQGLAPDGRCKAFGAGADGMGIGEGVGVLLLERLSDARRNGHDVLAVVRASAVNQDGASNGLTAPNGPSQQRVIRAALAAAGLTGDEVDAVEAHGTGTVLGDPIEAQALLATYGQERSEDHPLWLGSVKSNIGHTQAAAGVAGVIKMVMALRHGVLPRTLHAEEPSPHVDWSAGNVRLLTEPLPWTPEGRPRRAGVSAFGMSGTNVHTILEQAPEPPAAEPDGPATPLVTGVVPWPLTSRTADGLAAQAGRLARLTGAQAPADGDVAWSLATTRSVFEHRAVVLGGEGVDISAAEGVRVLAEGGAAPSVITNAAGDVGKAVFVFPGQGAQWVGMGRELYASSPVFAARLAECAAALAPLVEWSLVDVLLGVEGAPGLETAEVVQPALWAVMVSLAALWEAAGVTPDAVVGHSQGEVAAATVAGVLSLEDGARVVVVRSRALSGLGDGGGMVSVVMPEERVLPLMEPWGDRLSVAAVNAPAATVVSGEARALEEFEAELAKARIMRWRVPETDFVAHSARVEALEPLLAAELAGVTARAGRVPMFSTALSRWLAGEEADAGYWYANVRRTVRFADAVRALAGEGFHTFIEVSPHPTLEAAVADTFDDTGTAVVPVVSGTTHQDSSGAVQLLSVMARAWAKGVPVDWAKVVGGGTRVDLPTYAFQRRRYWPEPAAVRGPGAASPAGEGSSPAAEAEFWSAVENGDLRALGDTLALDGRRSFDEVVPALAAWRRRARERAVTDSWRYRVSWTAVADPDTDRLTGTWLVVTPPRADSPAEPIAAALRGRGAHVVEIEGDTGREVLARRLAAAADDGTGLSGVVSLLALEEAALPGLPEVPAGLAGTLALVQALGDLGFDAPLWALTRGAVATGAGEALTNPLQAQVWGLGRVVALESRDRWGGLIDLPPVLDDRAAARLCGVLAGCGEDQVALRGAGITARRLVHAPRAETAPRAEDTADAWTGRGTALLTGGTGALAAQVADWLAARGTERVVLTSRSGAGAAGAATLAADLAARGTRVEIVACDAAVRGQVAGVLARIGAGGPPLTAVVHTAGTLDDGLLDGLDAHRLASVLAAKALGATHLHELTADLDLDAFVLFSSAAATLGGAGQGNYAAANAYLDALAEHRAGHGLTGVSLAWGPWAGGGVAEANDAVRQRMRRGALPPMEPDLALKVFGHALTGPDSLLAVMDVDWPQFATAPAPFIADLPEVAAAVAESAATPADGNAPAALDKAELAEQLGGMPPAEQERALIELVRTGASAVLGHGSTDTIDADRAFSDLGFDSLTSLEMRQQVSRVTGLRLPATLLFDHPTPAVLARHLRVELFGDAEAVPEAPAAPAAPTPAAATGDDPVVIVAMGCRYPGDVRDPDGFWRMLATGTDAIGDFPRDREWPLDQLYDADSSREGTSYVRGGGFVHEAPDFDAAFFGISPREALAMDPQQRVLLEVSWEALERAGFDPRALRGTRTGVFVGGATSNYGAGLQTALQGSGGLEGHLMTGNATSVLSGRVSYALGLEGPAVTVDTACSSSLVTLHLAAQALRNGECDLALAGGVTIMATPGDLVSFSRQRGLAADGRSKAFSASADGMGMAEGVGMLVVERLSDARRNGHRVLAVVRGSAVNQDGASNGLTAPNGPSQQRVIRAALASAGLTAADVDAVEAHGTGTELGDPIEAQALMATYGQGRGEQRPLWLGSVKSNIGHTQAAAGAAGLMKMVLALQHAELPRTLHADEPSPHIDWTAGNVRLLTEPREWPADGDRPRRAGVSSFGISGTNAHVLLEEAPAQDASEPAREPVPGVLPGTTAVPWVVSGRTDAALRDQAGRLRELVVARPETGAREVGWSLASSRSVLEYRAVVVEGRAEGLAAVATGQPASGVVTSGGVAAGRGRVGFVFAGQGSQRAGMAAGLYAASPVFAVAFDRVCGLLGSHLDVPLREVVLDGVEGDGRADLTVFAQAGLFALQVGLVEVLKAAGVRPAAVAGHSVGEVAAAYVAGVLSLEDACALVAGRGRVMQALPEGGAMASIAVSEAEVRAEIGERADVGIAAVNGPAAVVVSGERDAVDAVAGVFAGRGVRVRSLRVSHAFHSHRMDPALDELARIAGGLTYGQAGVPWVSTSTGAVVESCDGSYWAEQARGAVRYADAVTAMAGLDVDVFLEIGPDGTLSTLGTETAPDAEFVSLQRPGHDAAQAFVTGLGRAWVRGAEVDWAALIGTADRVELPTYAFQSRRFWPVPVPRRQDAASVGLDTTGHPLLAAAVGLAAGGGLILTGALSPAAQPWLPDHAVGGSVLLPGTAFVEMAVRAGDLAGCGRLDELTLESPLPLPGGSRSVQVQVVVGEPDRDGCRGMEIHSRPADADGAAEWTRHATGRLAPSGAADRPEELAVWPPQGATPVPMDGFYDRLVGDGYAYGPTFRGLTAVWRRGEEVFAEIALPEQAAADAAAYGLHPALLDAALHASMLAGPVVKEAGPGEILLPFAWQGVSLHASGAAALRVRLTRDAHGDGLALDVADAAGAPVLTVASMVSLPVPATRLGAAAGPATPEGLFAVDWTPIGGDAPAGRVVLVGPDPYGLAAAGTGGTGGLPGSGSGAEAPAPGIAGTHPDLDALAAAVAAGEPVPDVVLACAGMPPAGGGDVAASARAAAGQALSLVQRWLAADDLAAARLVLVTRGAVATGPGEDVTDMGGAALWGLVRSAQSENPERLVLADLPADGTGGADTLLAALGAAEPELAVRAGVVHARRLARPAAGLIPPSTGAWRLEAVARGTLDGLALVEHPPAERPLDPGEIRVAVRAAGVNFRDVMATLDLLPLDRDPDGGLLGSEVAGVVTEVGSDAGDVAVGDRVMGMLTGGAGPVAVLDARLAAPVPAGLTFAQGAAIPVAFATAWYGLVDLARARRGQKVLIHAAAGGVGMAAVAIARHLGLEVYATASPAKWGALTAAGLDEAHLASSRDARFEERFLAATGGAGVDLVLNALAGELTDASLRLLRAGGEFVEMGKTDIRDAEQIASAHPGVRYRAFSTGEAGPDRLAEILAEVTALLATGQLAAPPVRCWDIRRAPDALRFMSQARHVGKIVLTVPAAPRPAGTVLLTGGTGTLAGLVAQHLADSGRAGRLVLASRSGPAAAGVPALAARLAGSGAGTSVVSCDSVDRATLSGLLDGLPSDRPLTSVVHLAGVLDDAVVTSLTGDRLDAVMRPKADAAWNLHELTADLDLDAFVLFSSAAATFGGSGQGNYAAANAFLDGLAAHRSAAGLAATSLDWGLWAEASSMTGELTEGQKGRIARSGMAPLPADTGLALLDTAVRRDEPHLVTALLDVPAMRAKAARGEQVPALWRGLAGGAARPTAGAAPVAEDVSLVRQLGGMAPEERDRMLTELVRAHAADVLGHSSRDAVEPGRAFKDLGFDSLTSVELRNRLNLATGLRLAPTLVFDRPTSAAIAEHLRDLLFADEPDTARPTVFDELSRLEATLDDLSADHETRADVTRRMRAILSRWIDGKGAPQTGDEEAPVDLDQATPTEVFDFLDRELGSN</sequence>
<keyword evidence="11" id="KW-1133">Transmembrane helix</keyword>
<feature type="transmembrane region" description="Helical" evidence="11">
    <location>
        <begin position="4724"/>
        <end position="4744"/>
    </location>
</feature>
<evidence type="ECO:0000256" key="11">
    <source>
        <dbReference type="SAM" id="Phobius"/>
    </source>
</evidence>
<dbReference type="Gene3D" id="3.90.180.10">
    <property type="entry name" value="Medium-chain alcohol dehydrogenases, catalytic domain"/>
    <property type="match status" value="1"/>
</dbReference>
<dbReference type="Pfam" id="PF08659">
    <property type="entry name" value="KR"/>
    <property type="match status" value="3"/>
</dbReference>
<dbReference type="SMART" id="SM00825">
    <property type="entry name" value="PKS_KS"/>
    <property type="match status" value="3"/>
</dbReference>
<dbReference type="FunFam" id="1.10.1200.10:FF:000007">
    <property type="entry name" value="Probable polyketide synthase pks17"/>
    <property type="match status" value="3"/>
</dbReference>
<dbReference type="Pfam" id="PF22953">
    <property type="entry name" value="SpnB_Rossmann"/>
    <property type="match status" value="1"/>
</dbReference>
<name>A0A7U3V0F4_9ACTN</name>
<dbReference type="InterPro" id="IPR016035">
    <property type="entry name" value="Acyl_Trfase/lysoPLipase"/>
</dbReference>
<evidence type="ECO:0000313" key="16">
    <source>
        <dbReference type="Proteomes" id="UP000595703"/>
    </source>
</evidence>
<reference evidence="15 16" key="2">
    <citation type="journal article" date="2011" name="J. Antibiot.">
        <title>Furaquinocins I and J: novel polyketide isoprenoid hybrid compounds from Streptomyces reveromyceticus SN-593.</title>
        <authorList>
            <person name="Panthee S."/>
            <person name="Takahashi S."/>
            <person name="Takagi H."/>
            <person name="Nogawa T."/>
            <person name="Oowada E."/>
            <person name="Uramoto M."/>
            <person name="Osada H."/>
        </authorList>
    </citation>
    <scope>NUCLEOTIDE SEQUENCE [LARGE SCALE GENOMIC DNA]</scope>
    <source>
        <strain evidence="15 16">SN-593</strain>
    </source>
</reference>
<dbReference type="Gene3D" id="1.10.1200.10">
    <property type="entry name" value="ACP-like"/>
    <property type="match status" value="3"/>
</dbReference>
<dbReference type="SMART" id="SM00827">
    <property type="entry name" value="PKS_AT"/>
    <property type="match status" value="3"/>
</dbReference>
<dbReference type="Pfam" id="PF02801">
    <property type="entry name" value="Ketoacyl-synt_C"/>
    <property type="match status" value="3"/>
</dbReference>
<evidence type="ECO:0000256" key="9">
    <source>
        <dbReference type="PROSITE-ProRule" id="PRU01363"/>
    </source>
</evidence>
<feature type="domain" description="Carrier" evidence="12">
    <location>
        <begin position="1525"/>
        <end position="1603"/>
    </location>
</feature>
<dbReference type="CDD" id="cd05195">
    <property type="entry name" value="enoyl_red"/>
    <property type="match status" value="1"/>
</dbReference>
<evidence type="ECO:0000259" key="13">
    <source>
        <dbReference type="PROSITE" id="PS52004"/>
    </source>
</evidence>
<dbReference type="Gene3D" id="3.10.129.110">
    <property type="entry name" value="Polyketide synthase dehydratase"/>
    <property type="match status" value="1"/>
</dbReference>
<evidence type="ECO:0000259" key="14">
    <source>
        <dbReference type="PROSITE" id="PS52019"/>
    </source>
</evidence>
<comment type="pathway">
    <text evidence="2">Antibiotic biosynthesis.</text>
</comment>
<dbReference type="Gene3D" id="3.40.50.11460">
    <property type="match status" value="1"/>
</dbReference>
<dbReference type="InterPro" id="IPR011032">
    <property type="entry name" value="GroES-like_sf"/>
</dbReference>
<feature type="region of interest" description="Disordered" evidence="10">
    <location>
        <begin position="477"/>
        <end position="505"/>
    </location>
</feature>
<dbReference type="PROSITE" id="PS00012">
    <property type="entry name" value="PHOSPHOPANTETHEINE"/>
    <property type="match status" value="3"/>
</dbReference>
<dbReference type="SMART" id="SM00822">
    <property type="entry name" value="PKS_KR"/>
    <property type="match status" value="3"/>
</dbReference>
<dbReference type="FunFam" id="3.40.366.10:FF:000002">
    <property type="entry name" value="Probable polyketide synthase 2"/>
    <property type="match status" value="1"/>
</dbReference>
<dbReference type="CDD" id="cd08956">
    <property type="entry name" value="KR_3_FAS_SDR_x"/>
    <property type="match status" value="1"/>
</dbReference>
<dbReference type="GO" id="GO:0004312">
    <property type="term" value="F:fatty acid synthase activity"/>
    <property type="evidence" value="ECO:0007669"/>
    <property type="project" value="TreeGrafter"/>
</dbReference>
<dbReference type="SUPFAM" id="SSF52151">
    <property type="entry name" value="FabD/lysophospholipase-like"/>
    <property type="match status" value="3"/>
</dbReference>
<dbReference type="Gene3D" id="3.40.366.10">
    <property type="entry name" value="Malonyl-Coenzyme A Acyl Carrier Protein, domain 2"/>
    <property type="match status" value="3"/>
</dbReference>
<dbReference type="InterPro" id="IPR020806">
    <property type="entry name" value="PKS_PP-bd"/>
</dbReference>
<evidence type="ECO:0000256" key="5">
    <source>
        <dbReference type="ARBA" id="ARBA00022679"/>
    </source>
</evidence>
<feature type="active site" description="Proton donor; for dehydratase activity" evidence="9">
    <location>
        <position position="4276"/>
    </location>
</feature>
<dbReference type="InterPro" id="IPR032821">
    <property type="entry name" value="PKS_assoc"/>
</dbReference>
<accession>A0A7U3V0F4</accession>
<keyword evidence="16" id="KW-1185">Reference proteome</keyword>
<dbReference type="SMART" id="SM00829">
    <property type="entry name" value="PKS_ER"/>
    <property type="match status" value="1"/>
</dbReference>
<dbReference type="InterPro" id="IPR049900">
    <property type="entry name" value="PKS_mFAS_DH"/>
</dbReference>
<dbReference type="InterPro" id="IPR015083">
    <property type="entry name" value="NorB/c/GfsB-D-like_docking"/>
</dbReference>
<dbReference type="Proteomes" id="UP000595703">
    <property type="component" value="Chromosome"/>
</dbReference>
<dbReference type="Pfam" id="PF16197">
    <property type="entry name" value="KAsynt_C_assoc"/>
    <property type="match status" value="3"/>
</dbReference>
<dbReference type="SUPFAM" id="SSF101173">
    <property type="entry name" value="Docking domain B of the erythromycin polyketide synthase (DEBS)"/>
    <property type="match status" value="1"/>
</dbReference>
<dbReference type="InterPro" id="IPR014030">
    <property type="entry name" value="Ketoacyl_synth_N"/>
</dbReference>
<organism evidence="15 16">
    <name type="scientific">Actinacidiphila reveromycinica</name>
    <dbReference type="NCBI Taxonomy" id="659352"/>
    <lineage>
        <taxon>Bacteria</taxon>
        <taxon>Bacillati</taxon>
        <taxon>Actinomycetota</taxon>
        <taxon>Actinomycetes</taxon>
        <taxon>Kitasatosporales</taxon>
        <taxon>Streptomycetaceae</taxon>
        <taxon>Actinacidiphila</taxon>
    </lineage>
</organism>
<reference evidence="15 16" key="4">
    <citation type="journal article" date="2020" name="Sci. Rep.">
        <title>beta-carboline chemical signals induce reveromycin production through a LuxR family regulator in Streptomyces sp. SN-593.</title>
        <authorList>
            <person name="Panthee S."/>
            <person name="Kito N."/>
            <person name="Hayashi T."/>
            <person name="Shimizu T."/>
            <person name="Ishikawa J."/>
            <person name="Hamamoto H."/>
            <person name="Osada H."/>
            <person name="Takahashi S."/>
        </authorList>
    </citation>
    <scope>NUCLEOTIDE SEQUENCE [LARGE SCALE GENOMIC DNA]</scope>
    <source>
        <strain evidence="15 16">SN-593</strain>
    </source>
</reference>
<evidence type="ECO:0000256" key="1">
    <source>
        <dbReference type="ARBA" id="ARBA00001957"/>
    </source>
</evidence>
<dbReference type="SUPFAM" id="SSF51735">
    <property type="entry name" value="NAD(P)-binding Rossmann-fold domains"/>
    <property type="match status" value="7"/>
</dbReference>
<keyword evidence="8" id="KW-0012">Acyltransferase</keyword>
<evidence type="ECO:0000256" key="10">
    <source>
        <dbReference type="SAM" id="MobiDB-lite"/>
    </source>
</evidence>
<evidence type="ECO:0000256" key="3">
    <source>
        <dbReference type="ARBA" id="ARBA00022450"/>
    </source>
</evidence>
<dbReference type="InterPro" id="IPR016036">
    <property type="entry name" value="Malonyl_transacylase_ACP-bd"/>
</dbReference>
<dbReference type="Gene3D" id="3.40.47.10">
    <property type="match status" value="3"/>
</dbReference>
<dbReference type="SUPFAM" id="SSF55048">
    <property type="entry name" value="Probable ACP-binding domain of malonyl-CoA ACP transacylase"/>
    <property type="match status" value="3"/>
</dbReference>
<dbReference type="InterPro" id="IPR009081">
    <property type="entry name" value="PP-bd_ACP"/>
</dbReference>
<dbReference type="InterPro" id="IPR018201">
    <property type="entry name" value="Ketoacyl_synth_AS"/>
</dbReference>
<dbReference type="InterPro" id="IPR041618">
    <property type="entry name" value="PKS_DE"/>
</dbReference>
<feature type="compositionally biased region" description="Polar residues" evidence="10">
    <location>
        <begin position="1"/>
        <end position="16"/>
    </location>
</feature>
<evidence type="ECO:0000256" key="4">
    <source>
        <dbReference type="ARBA" id="ARBA00022553"/>
    </source>
</evidence>
<keyword evidence="7" id="KW-0511">Multifunctional enzyme</keyword>
<dbReference type="KEGG" id="arev:RVR_10007"/>
<dbReference type="CDD" id="cd00833">
    <property type="entry name" value="PKS"/>
    <property type="match status" value="3"/>
</dbReference>
<dbReference type="Pfam" id="PF14765">
    <property type="entry name" value="PS-DH"/>
    <property type="match status" value="1"/>
</dbReference>
<feature type="domain" description="Carrier" evidence="12">
    <location>
        <begin position="3079"/>
        <end position="3154"/>
    </location>
</feature>
<feature type="domain" description="PKS/mFAS DH" evidence="14">
    <location>
        <begin position="4076"/>
        <end position="4358"/>
    </location>
</feature>
<keyword evidence="6" id="KW-0045">Antibiotic biosynthesis</keyword>
<dbReference type="Pfam" id="PF18369">
    <property type="entry name" value="PKS_DE"/>
    <property type="match status" value="2"/>
</dbReference>
<dbReference type="SUPFAM" id="SSF50129">
    <property type="entry name" value="GroES-like"/>
    <property type="match status" value="1"/>
</dbReference>
<dbReference type="PANTHER" id="PTHR43775:SF51">
    <property type="entry name" value="INACTIVE PHENOLPHTHIOCEROL SYNTHESIS POLYKETIDE SYNTHASE TYPE I PKS1-RELATED"/>
    <property type="match status" value="1"/>
</dbReference>
<dbReference type="Gene3D" id="6.10.140.1830">
    <property type="match status" value="2"/>
</dbReference>
<dbReference type="InterPro" id="IPR020807">
    <property type="entry name" value="PKS_DH"/>
</dbReference>
<dbReference type="EMBL" id="AP018365">
    <property type="protein sequence ID" value="BBB02228.1"/>
    <property type="molecule type" value="Genomic_DNA"/>
</dbReference>
<gene>
    <name evidence="15" type="ORF">RVR_10007</name>
</gene>
<dbReference type="GO" id="GO:0031177">
    <property type="term" value="F:phosphopantetheine binding"/>
    <property type="evidence" value="ECO:0007669"/>
    <property type="project" value="InterPro"/>
</dbReference>
<dbReference type="InterPro" id="IPR020843">
    <property type="entry name" value="ER"/>
</dbReference>
<feature type="region of interest" description="C-terminal hotdog fold" evidence="9">
    <location>
        <begin position="4215"/>
        <end position="4358"/>
    </location>
</feature>
<feature type="region of interest" description="Disordered" evidence="10">
    <location>
        <begin position="1"/>
        <end position="24"/>
    </location>
</feature>
<feature type="region of interest" description="Disordered" evidence="10">
    <location>
        <begin position="1492"/>
        <end position="1511"/>
    </location>
</feature>
<dbReference type="InterPro" id="IPR036299">
    <property type="entry name" value="Polyketide_synth_docking_sf"/>
</dbReference>
<dbReference type="InterPro" id="IPR042104">
    <property type="entry name" value="PKS_dehydratase_sf"/>
</dbReference>
<dbReference type="PROSITE" id="PS00606">
    <property type="entry name" value="KS3_1"/>
    <property type="match status" value="3"/>
</dbReference>
<keyword evidence="11" id="KW-0472">Membrane</keyword>
<dbReference type="InterPro" id="IPR001227">
    <property type="entry name" value="Ac_transferase_dom_sf"/>
</dbReference>
<feature type="domain" description="Ketosynthase family 3 (KS3)" evidence="13">
    <location>
        <begin position="49"/>
        <end position="474"/>
    </location>
</feature>
<keyword evidence="11" id="KW-0812">Transmembrane</keyword>
<dbReference type="InterPro" id="IPR055123">
    <property type="entry name" value="SpnB-like_Rossmann"/>
</dbReference>
<dbReference type="InterPro" id="IPR013154">
    <property type="entry name" value="ADH-like_N"/>
</dbReference>
<dbReference type="InterPro" id="IPR057326">
    <property type="entry name" value="KR_dom"/>
</dbReference>
<dbReference type="PROSITE" id="PS52019">
    <property type="entry name" value="PKS_MFAS_DH"/>
    <property type="match status" value="1"/>
</dbReference>
<dbReference type="PANTHER" id="PTHR43775">
    <property type="entry name" value="FATTY ACID SYNTHASE"/>
    <property type="match status" value="1"/>
</dbReference>
<dbReference type="NCBIfam" id="NF045894">
    <property type="entry name" value="PKS_plus_SDR"/>
    <property type="match status" value="2"/>
</dbReference>
<keyword evidence="3" id="KW-0596">Phosphopantetheine</keyword>
<dbReference type="Pfam" id="PF13602">
    <property type="entry name" value="ADH_zinc_N_2"/>
    <property type="match status" value="1"/>
</dbReference>
<dbReference type="FunFam" id="3.40.50.720:FF:000209">
    <property type="entry name" value="Polyketide synthase Pks12"/>
    <property type="match status" value="1"/>
</dbReference>
<evidence type="ECO:0000256" key="2">
    <source>
        <dbReference type="ARBA" id="ARBA00004792"/>
    </source>
</evidence>
<dbReference type="Pfam" id="PF00698">
    <property type="entry name" value="Acyl_transf_1"/>
    <property type="match status" value="3"/>
</dbReference>
<dbReference type="SMART" id="SM00826">
    <property type="entry name" value="PKS_DH"/>
    <property type="match status" value="1"/>
</dbReference>
<feature type="domain" description="Ketosynthase family 3 (KS3)" evidence="13">
    <location>
        <begin position="1623"/>
        <end position="2045"/>
    </location>
</feature>
<dbReference type="SUPFAM" id="SSF47336">
    <property type="entry name" value="ACP-like"/>
    <property type="match status" value="3"/>
</dbReference>
<dbReference type="Pfam" id="PF00109">
    <property type="entry name" value="ketoacyl-synt"/>
    <property type="match status" value="3"/>
</dbReference>
<dbReference type="GO" id="GO:0016491">
    <property type="term" value="F:oxidoreductase activity"/>
    <property type="evidence" value="ECO:0007669"/>
    <property type="project" value="InterPro"/>
</dbReference>
<feature type="active site" description="Proton acceptor; for dehydratase activity" evidence="9">
    <location>
        <position position="4108"/>
    </location>
</feature>
<dbReference type="Pfam" id="PF21089">
    <property type="entry name" value="PKS_DH_N"/>
    <property type="match status" value="1"/>
</dbReference>
<dbReference type="SMART" id="SM00823">
    <property type="entry name" value="PKS_PP"/>
    <property type="match status" value="3"/>
</dbReference>
<dbReference type="Pfam" id="PF08240">
    <property type="entry name" value="ADH_N"/>
    <property type="match status" value="1"/>
</dbReference>
<keyword evidence="5" id="KW-0808">Transferase</keyword>
<dbReference type="Pfam" id="PF00550">
    <property type="entry name" value="PP-binding"/>
    <property type="match status" value="3"/>
</dbReference>
<feature type="domain" description="Ketosynthase family 3 (KS3)" evidence="13">
    <location>
        <begin position="3179"/>
        <end position="3609"/>
    </location>
</feature>
<evidence type="ECO:0000256" key="8">
    <source>
        <dbReference type="ARBA" id="ARBA00023315"/>
    </source>
</evidence>
<dbReference type="InterPro" id="IPR014043">
    <property type="entry name" value="Acyl_transferase_dom"/>
</dbReference>
<dbReference type="InterPro" id="IPR036291">
    <property type="entry name" value="NAD(P)-bd_dom_sf"/>
</dbReference>
<feature type="domain" description="Carrier" evidence="12">
    <location>
        <begin position="5193"/>
        <end position="5268"/>
    </location>
</feature>
<dbReference type="SMART" id="SM01294">
    <property type="entry name" value="PKS_PP_betabranch"/>
    <property type="match status" value="3"/>
</dbReference>
<dbReference type="GO" id="GO:0004315">
    <property type="term" value="F:3-oxoacyl-[acyl-carrier-protein] synthase activity"/>
    <property type="evidence" value="ECO:0007669"/>
    <property type="project" value="InterPro"/>
</dbReference>
<comment type="cofactor">
    <cofactor evidence="1">
        <name>pantetheine 4'-phosphate</name>
        <dbReference type="ChEBI" id="CHEBI:47942"/>
    </cofactor>
</comment>
<dbReference type="FunFam" id="3.40.47.10:FF:000019">
    <property type="entry name" value="Polyketide synthase type I"/>
    <property type="match status" value="3"/>
</dbReference>
<reference evidence="15 16" key="3">
    <citation type="journal article" date="2011" name="Nat. Chem. Biol.">
        <title>Reveromycin A biosynthesis uses RevG and RevJ for stereospecific spiroacetal formation.</title>
        <authorList>
            <person name="Takahashi S."/>
            <person name="Toyoda A."/>
            <person name="Sekiyama Y."/>
            <person name="Takagi H."/>
            <person name="Nogawa T."/>
            <person name="Uramoto M."/>
            <person name="Suzuki R."/>
            <person name="Koshino H."/>
            <person name="Kumano T."/>
            <person name="Panthee S."/>
            <person name="Dairi T."/>
            <person name="Ishikawa J."/>
            <person name="Ikeda H."/>
            <person name="Sakaki Y."/>
            <person name="Osada H."/>
        </authorList>
    </citation>
    <scope>NUCLEOTIDE SEQUENCE [LARGE SCALE GENOMIC DNA]</scope>
    <source>
        <strain evidence="15 16">SN-593</strain>
    </source>
</reference>
<proteinExistence type="predicted"/>
<reference evidence="15 16" key="1">
    <citation type="journal article" date="2010" name="J. Bacteriol.">
        <title>Biochemical characterization of a novel indole prenyltransferase from Streptomyces sp. SN-593.</title>
        <authorList>
            <person name="Takahashi S."/>
            <person name="Takagi H."/>
            <person name="Toyoda A."/>
            <person name="Uramoto M."/>
            <person name="Nogawa T."/>
            <person name="Ueki M."/>
            <person name="Sakaki Y."/>
            <person name="Osada H."/>
        </authorList>
    </citation>
    <scope>NUCLEOTIDE SEQUENCE [LARGE SCALE GENOMIC DNA]</scope>
    <source>
        <strain evidence="15 16">SN-593</strain>
    </source>
</reference>
<dbReference type="PROSITE" id="PS50075">
    <property type="entry name" value="CARRIER"/>
    <property type="match status" value="3"/>
</dbReference>
<feature type="region of interest" description="N-terminal hotdog fold" evidence="9">
    <location>
        <begin position="4076"/>
        <end position="4202"/>
    </location>
</feature>
<dbReference type="InterPro" id="IPR050091">
    <property type="entry name" value="PKS_NRPS_Biosynth_Enz"/>
</dbReference>
<evidence type="ECO:0000313" key="15">
    <source>
        <dbReference type="EMBL" id="BBB02228.1"/>
    </source>
</evidence>
<dbReference type="InterPro" id="IPR016039">
    <property type="entry name" value="Thiolase-like"/>
</dbReference>
<dbReference type="Pfam" id="PF08990">
    <property type="entry name" value="Docking"/>
    <property type="match status" value="1"/>
</dbReference>
<dbReference type="GO" id="GO:0033068">
    <property type="term" value="P:macrolide biosynthetic process"/>
    <property type="evidence" value="ECO:0007669"/>
    <property type="project" value="UniProtKB-ARBA"/>
</dbReference>